<sequence>MQNKSTLLNTPTVLNNSTFLNQTNLEGLKKEFRSFKTFRDRFKNLAKLRPECFVGFSDWMLDKKCKFDGKHETPTKIMIRKDCINDLSILTGKSKRTIERGINIFFTKKLKLTNCSFYSRDWLIYKIPDVEELERIITKYQTVKVLQNPKKISRKVSTDNRFSQNTKSLNLMKNQTESTLPLEKQSQIGNYQKDLNQRSTSIKNFQFHQKTNNYLYTRKKQEIVPCYKQEKSELDDKIIAKDNLNQLQFVIQQIKNSSSSLHQLGSCLTNEISQNKNPIIDIEVEQKRDEIKKEMNITKKVHTDPFSKGPIAQNNEALLRSLRKETQSQPNRNDFGTGIILIDLYPQTTNSNGSWLTQFENEFCLEC</sequence>
<reference evidence="1" key="1">
    <citation type="submission" date="2022-08" db="EMBL/GenBank/DDBJ databases">
        <title>Novel sulphate-reducing endosymbionts in the free-living metamonad Anaeramoeba.</title>
        <authorList>
            <person name="Jerlstrom-Hultqvist J."/>
            <person name="Cepicka I."/>
            <person name="Gallot-Lavallee L."/>
            <person name="Salas-Leiva D."/>
            <person name="Curtis B.A."/>
            <person name="Zahonova K."/>
            <person name="Pipaliya S."/>
            <person name="Dacks J."/>
            <person name="Roger A.J."/>
        </authorList>
    </citation>
    <scope>NUCLEOTIDE SEQUENCE</scope>
    <source>
        <strain evidence="1">Busselton2</strain>
    </source>
</reference>
<dbReference type="EMBL" id="JANTQA010000032">
    <property type="protein sequence ID" value="KAJ3440201.1"/>
    <property type="molecule type" value="Genomic_DNA"/>
</dbReference>
<organism evidence="1 2">
    <name type="scientific">Anaeramoeba flamelloides</name>
    <dbReference type="NCBI Taxonomy" id="1746091"/>
    <lineage>
        <taxon>Eukaryota</taxon>
        <taxon>Metamonada</taxon>
        <taxon>Anaeramoebidae</taxon>
        <taxon>Anaeramoeba</taxon>
    </lineage>
</organism>
<evidence type="ECO:0000313" key="1">
    <source>
        <dbReference type="EMBL" id="KAJ3440201.1"/>
    </source>
</evidence>
<dbReference type="Proteomes" id="UP001146793">
    <property type="component" value="Unassembled WGS sequence"/>
</dbReference>
<name>A0AAV7ZH31_9EUKA</name>
<protein>
    <submittedName>
        <fullName evidence="1">Uncharacterized protein</fullName>
    </submittedName>
</protein>
<comment type="caution">
    <text evidence="1">The sequence shown here is derived from an EMBL/GenBank/DDBJ whole genome shotgun (WGS) entry which is preliminary data.</text>
</comment>
<gene>
    <name evidence="1" type="ORF">M0812_16256</name>
</gene>
<proteinExistence type="predicted"/>
<evidence type="ECO:0000313" key="2">
    <source>
        <dbReference type="Proteomes" id="UP001146793"/>
    </source>
</evidence>
<dbReference type="AlphaFoldDB" id="A0AAV7ZH31"/>
<accession>A0AAV7ZH31</accession>